<dbReference type="AlphaFoldDB" id="A0A067P7Y4"/>
<reference evidence="2" key="1">
    <citation type="journal article" date="2014" name="Proc. Natl. Acad. Sci. U.S.A.">
        <title>Extensive sampling of basidiomycete genomes demonstrates inadequacy of the white-rot/brown-rot paradigm for wood decay fungi.</title>
        <authorList>
            <person name="Riley R."/>
            <person name="Salamov A.A."/>
            <person name="Brown D.W."/>
            <person name="Nagy L.G."/>
            <person name="Floudas D."/>
            <person name="Held B.W."/>
            <person name="Levasseur A."/>
            <person name="Lombard V."/>
            <person name="Morin E."/>
            <person name="Otillar R."/>
            <person name="Lindquist E.A."/>
            <person name="Sun H."/>
            <person name="LaButti K.M."/>
            <person name="Schmutz J."/>
            <person name="Jabbour D."/>
            <person name="Luo H."/>
            <person name="Baker S.E."/>
            <person name="Pisabarro A.G."/>
            <person name="Walton J.D."/>
            <person name="Blanchette R.A."/>
            <person name="Henrissat B."/>
            <person name="Martin F."/>
            <person name="Cullen D."/>
            <person name="Hibbett D.S."/>
            <person name="Grigoriev I.V."/>
        </authorList>
    </citation>
    <scope>NUCLEOTIDE SEQUENCE [LARGE SCALE GENOMIC DNA]</scope>
    <source>
        <strain evidence="2">MUCL 33604</strain>
    </source>
</reference>
<accession>A0A067P7Y4</accession>
<keyword evidence="2" id="KW-1185">Reference proteome</keyword>
<evidence type="ECO:0000313" key="2">
    <source>
        <dbReference type="Proteomes" id="UP000027265"/>
    </source>
</evidence>
<sequence>MSALAQEWVLAVPELFLEICWYLKPWPTGSGTRGGTLAHLARCCRRFMNPALDVLWCELENMRPLLDLIPAAAAYLKGDQVVYEDDEDEDDVHHIFFDPPEEKDWARFDFYGRRVRMLHFDHSPEYMQCEIFSQLAECRVDHLLPNLRHLYWYHGYMSNLNGAFLAEVTPFLTPLLQTICVGCSDDDLPRWQPPAIDTYTLKLFLHMLPQRCPSTRYLQLRGFSLDVPLTPFGQFKHLQCLDLDEDGALLDGSTLDTLAGIGTLETLTGIIVTKDSLSRSSLPGFPSLRTLRIRKGNPEGTFTLLNRISSSSLSSFEADDMIAGDRNTFLACFTSLQRFSQTLQEVSYHTRISFLKSGDGLSALEACFGLHHLTTLNLFMPTTGQSPALLPAYAESMARSWPHIMELNLSYGRFSLQSLWTFVSQSPHLHTFKIHTLSVPDNLGTVAKVLTTSPHQELQWFSISHYSPDEDKFDFVALAAILDRLFPNFQSQSWYGPRGKVMGAVASLQTIRRAMTDMLMSCFIVQLHDKLLTPIVLKNKYMDTLRSSEGLCPLIPVLSGTETLPRRY</sequence>
<dbReference type="InParanoid" id="A0A067P7Y4"/>
<organism evidence="1 2">
    <name type="scientific">Jaapia argillacea MUCL 33604</name>
    <dbReference type="NCBI Taxonomy" id="933084"/>
    <lineage>
        <taxon>Eukaryota</taxon>
        <taxon>Fungi</taxon>
        <taxon>Dikarya</taxon>
        <taxon>Basidiomycota</taxon>
        <taxon>Agaricomycotina</taxon>
        <taxon>Agaricomycetes</taxon>
        <taxon>Agaricomycetidae</taxon>
        <taxon>Jaapiales</taxon>
        <taxon>Jaapiaceae</taxon>
        <taxon>Jaapia</taxon>
    </lineage>
</organism>
<dbReference type="OrthoDB" id="3543113at2759"/>
<dbReference type="Proteomes" id="UP000027265">
    <property type="component" value="Unassembled WGS sequence"/>
</dbReference>
<evidence type="ECO:0008006" key="3">
    <source>
        <dbReference type="Google" id="ProtNLM"/>
    </source>
</evidence>
<dbReference type="SUPFAM" id="SSF52047">
    <property type="entry name" value="RNI-like"/>
    <property type="match status" value="1"/>
</dbReference>
<dbReference type="InterPro" id="IPR032675">
    <property type="entry name" value="LRR_dom_sf"/>
</dbReference>
<proteinExistence type="predicted"/>
<gene>
    <name evidence="1" type="ORF">JAAARDRAFT_62874</name>
</gene>
<protein>
    <recommendedName>
        <fullName evidence="3">F-box domain-containing protein</fullName>
    </recommendedName>
</protein>
<dbReference type="HOGENOM" id="CLU_021164_0_2_1"/>
<evidence type="ECO:0000313" key="1">
    <source>
        <dbReference type="EMBL" id="KDQ50988.1"/>
    </source>
</evidence>
<dbReference type="STRING" id="933084.A0A067P7Y4"/>
<dbReference type="Gene3D" id="3.80.10.10">
    <property type="entry name" value="Ribonuclease Inhibitor"/>
    <property type="match status" value="1"/>
</dbReference>
<dbReference type="EMBL" id="KL197753">
    <property type="protein sequence ID" value="KDQ50988.1"/>
    <property type="molecule type" value="Genomic_DNA"/>
</dbReference>
<name>A0A067P7Y4_9AGAM</name>